<sequence>MGEDKQERPSLDDMAPIERVSVAEQVARNLLDLIRTGSVRPGQQLPTERELAATLQVSRPSVREAVRGLQILGVLRARQGGGLFVTSLKAAEILAPLQMLITLSADNFESLHESRVVVEGAIGRLLAQKITSATTVRLRKMVEIQKGLTGNPVAFRVSDMEFHRTLGAALDNPFLERISESLYVLGFEYRKIAWETSGVLARSVKDHEEIVTALEAKDPERIAAAMVRHMRSVHETTKAAMTKKAKKND</sequence>
<reference evidence="1" key="1">
    <citation type="submission" date="2021-01" db="EMBL/GenBank/DDBJ databases">
        <authorList>
            <person name="Sun Q."/>
        </authorList>
    </citation>
    <scope>NUCLEOTIDE SEQUENCE</scope>
    <source>
        <strain evidence="1">YIM B02566</strain>
    </source>
</reference>
<evidence type="ECO:0000313" key="2">
    <source>
        <dbReference type="Proteomes" id="UP000616151"/>
    </source>
</evidence>
<evidence type="ECO:0000313" key="1">
    <source>
        <dbReference type="EMBL" id="MBK1868446.1"/>
    </source>
</evidence>
<name>A0ACC5R7H2_9HYPH</name>
<gene>
    <name evidence="1" type="ORF">JHL16_18980</name>
</gene>
<proteinExistence type="predicted"/>
<protein>
    <submittedName>
        <fullName evidence="1">FadR family transcriptional regulator</fullName>
    </submittedName>
</protein>
<dbReference type="Proteomes" id="UP000616151">
    <property type="component" value="Unassembled WGS sequence"/>
</dbReference>
<comment type="caution">
    <text evidence="1">The sequence shown here is derived from an EMBL/GenBank/DDBJ whole genome shotgun (WGS) entry which is preliminary data.</text>
</comment>
<accession>A0ACC5R7H2</accession>
<organism evidence="1 2">
    <name type="scientific">Taklimakanibacter albus</name>
    <dbReference type="NCBI Taxonomy" id="2800327"/>
    <lineage>
        <taxon>Bacteria</taxon>
        <taxon>Pseudomonadati</taxon>
        <taxon>Pseudomonadota</taxon>
        <taxon>Alphaproteobacteria</taxon>
        <taxon>Hyphomicrobiales</taxon>
        <taxon>Aestuariivirgaceae</taxon>
        <taxon>Taklimakanibacter</taxon>
    </lineage>
</organism>
<keyword evidence="2" id="KW-1185">Reference proteome</keyword>
<dbReference type="EMBL" id="JAENHL010000007">
    <property type="protein sequence ID" value="MBK1868446.1"/>
    <property type="molecule type" value="Genomic_DNA"/>
</dbReference>